<dbReference type="GO" id="GO:0050661">
    <property type="term" value="F:NADP binding"/>
    <property type="evidence" value="ECO:0007669"/>
    <property type="project" value="InterPro"/>
</dbReference>
<evidence type="ECO:0000256" key="3">
    <source>
        <dbReference type="ARBA" id="ARBA00022650"/>
    </source>
</evidence>
<accession>A0A8J3GEY6</accession>
<dbReference type="InterPro" id="IPR000965">
    <property type="entry name" value="GPR_dom"/>
</dbReference>
<dbReference type="EC" id="1.2.1.41" evidence="7"/>
<keyword evidence="7" id="KW-0963">Cytoplasm</keyword>
<keyword evidence="2 7" id="KW-0028">Amino-acid biosynthesis</keyword>
<evidence type="ECO:0000256" key="6">
    <source>
        <dbReference type="ARBA" id="ARBA00049024"/>
    </source>
</evidence>
<keyword evidence="3 7" id="KW-0641">Proline biosynthesis</keyword>
<dbReference type="HAMAP" id="MF_00412">
    <property type="entry name" value="ProA"/>
    <property type="match status" value="1"/>
</dbReference>
<dbReference type="PANTHER" id="PTHR11063:SF8">
    <property type="entry name" value="DELTA-1-PYRROLINE-5-CARBOXYLATE SYNTHASE"/>
    <property type="match status" value="1"/>
</dbReference>
<protein>
    <recommendedName>
        <fullName evidence="7">Gamma-glutamyl phosphate reductase</fullName>
        <shortName evidence="7">GPR</shortName>
        <ecNumber evidence="7">1.2.1.41</ecNumber>
    </recommendedName>
    <alternativeName>
        <fullName evidence="7">Glutamate-5-semialdehyde dehydrogenase</fullName>
    </alternativeName>
    <alternativeName>
        <fullName evidence="7">Glutamyl-gamma-semialdehyde dehydrogenase</fullName>
        <shortName evidence="7">GSA dehydrogenase</shortName>
    </alternativeName>
</protein>
<dbReference type="CDD" id="cd07079">
    <property type="entry name" value="ALDH_F18-19_ProA-GPR"/>
    <property type="match status" value="1"/>
</dbReference>
<dbReference type="NCBIfam" id="TIGR00407">
    <property type="entry name" value="proA"/>
    <property type="match status" value="1"/>
</dbReference>
<evidence type="ECO:0000313" key="9">
    <source>
        <dbReference type="EMBL" id="GHC07222.1"/>
    </source>
</evidence>
<dbReference type="GO" id="GO:0005737">
    <property type="term" value="C:cytoplasm"/>
    <property type="evidence" value="ECO:0007669"/>
    <property type="project" value="UniProtKB-SubCell"/>
</dbReference>
<dbReference type="SUPFAM" id="SSF53720">
    <property type="entry name" value="ALDH-like"/>
    <property type="match status" value="1"/>
</dbReference>
<dbReference type="Proteomes" id="UP000642829">
    <property type="component" value="Unassembled WGS sequence"/>
</dbReference>
<keyword evidence="10" id="KW-1185">Reference proteome</keyword>
<feature type="domain" description="Aldehyde dehydrogenase" evidence="8">
    <location>
        <begin position="15"/>
        <end position="292"/>
    </location>
</feature>
<comment type="subcellular location">
    <subcellularLocation>
        <location evidence="7">Cytoplasm</location>
    </subcellularLocation>
</comment>
<sequence length="436" mass="47253">MAEETEHLKELITGIAKQARAASLELATLDAAQKNRALEILADRLVAATGDLLAMNQKDLAAAKALELAPAMVERLTFTPERIAKMADGVRQVAALPDPVGEELERISRPNGLDIRKVRVPIGVVGIIFESRPNVTIDCAILCLKSGNAAILRGGKEAFHTNMALAEIIHEALTEAGINPLAVQLIPTTDRWALNELLKLDKYVHCIIPRGGETLIRFVAENSRIPVIKHYTGVCAIYIDAEADADMAESIVVNAKTDRVGVCNSIENLFIHRDVAASILPKLARAFEAKGVEMRVDHAAGRVLEKINAGGIAHGVPSIDYNYATEDDFYAEYLDYIIAVKLVDSVDDAIAAINLYGSAHSDGIVTGNEETAKRFMLGVDSATVYWNASTRFTDGYEFGLGAEIGISTDRLHARGPMGLRELCSYKYLIFGSGQVK</sequence>
<dbReference type="NCBIfam" id="NF001221">
    <property type="entry name" value="PRK00197.1"/>
    <property type="match status" value="1"/>
</dbReference>
<organism evidence="9 10">
    <name type="scientific">Cerasicoccus arenae</name>
    <dbReference type="NCBI Taxonomy" id="424488"/>
    <lineage>
        <taxon>Bacteria</taxon>
        <taxon>Pseudomonadati</taxon>
        <taxon>Verrucomicrobiota</taxon>
        <taxon>Opitutia</taxon>
        <taxon>Puniceicoccales</taxon>
        <taxon>Cerasicoccaceae</taxon>
        <taxon>Cerasicoccus</taxon>
    </lineage>
</organism>
<dbReference type="UniPathway" id="UPA00098">
    <property type="reaction ID" value="UER00360"/>
</dbReference>
<evidence type="ECO:0000259" key="8">
    <source>
        <dbReference type="Pfam" id="PF00171"/>
    </source>
</evidence>
<keyword evidence="4 7" id="KW-0521">NADP</keyword>
<comment type="function">
    <text evidence="7">Catalyzes the NADPH-dependent reduction of L-glutamate 5-phosphate into L-glutamate 5-semialdehyde and phosphate. The product spontaneously undergoes cyclization to form 1-pyrroline-5-carboxylate.</text>
</comment>
<dbReference type="GO" id="GO:0055129">
    <property type="term" value="P:L-proline biosynthetic process"/>
    <property type="evidence" value="ECO:0007669"/>
    <property type="project" value="UniProtKB-UniRule"/>
</dbReference>
<gene>
    <name evidence="7 9" type="primary">proA</name>
    <name evidence="9" type="ORF">GCM10007047_25330</name>
</gene>
<dbReference type="InterPro" id="IPR016161">
    <property type="entry name" value="Ald_DH/histidinol_DH"/>
</dbReference>
<dbReference type="GO" id="GO:0004350">
    <property type="term" value="F:glutamate-5-semialdehyde dehydrogenase activity"/>
    <property type="evidence" value="ECO:0007669"/>
    <property type="project" value="UniProtKB-UniRule"/>
</dbReference>
<proteinExistence type="inferred from homology"/>
<comment type="similarity">
    <text evidence="7">Belongs to the gamma-glutamyl phosphate reductase family.</text>
</comment>
<dbReference type="AlphaFoldDB" id="A0A8J3GEY6"/>
<comment type="catalytic activity">
    <reaction evidence="6 7">
        <text>L-glutamate 5-semialdehyde + phosphate + NADP(+) = L-glutamyl 5-phosphate + NADPH + H(+)</text>
        <dbReference type="Rhea" id="RHEA:19541"/>
        <dbReference type="ChEBI" id="CHEBI:15378"/>
        <dbReference type="ChEBI" id="CHEBI:43474"/>
        <dbReference type="ChEBI" id="CHEBI:57783"/>
        <dbReference type="ChEBI" id="CHEBI:58066"/>
        <dbReference type="ChEBI" id="CHEBI:58274"/>
        <dbReference type="ChEBI" id="CHEBI:58349"/>
        <dbReference type="EC" id="1.2.1.41"/>
    </reaction>
</comment>
<evidence type="ECO:0000256" key="7">
    <source>
        <dbReference type="HAMAP-Rule" id="MF_00412"/>
    </source>
</evidence>
<evidence type="ECO:0000256" key="5">
    <source>
        <dbReference type="ARBA" id="ARBA00023002"/>
    </source>
</evidence>
<evidence type="ECO:0000313" key="10">
    <source>
        <dbReference type="Proteomes" id="UP000642829"/>
    </source>
</evidence>
<dbReference type="EMBL" id="BMXG01000017">
    <property type="protein sequence ID" value="GHC07222.1"/>
    <property type="molecule type" value="Genomic_DNA"/>
</dbReference>
<dbReference type="Pfam" id="PF00171">
    <property type="entry name" value="Aldedh"/>
    <property type="match status" value="1"/>
</dbReference>
<reference evidence="9" key="1">
    <citation type="journal article" date="2014" name="Int. J. Syst. Evol. Microbiol.">
        <title>Complete genome sequence of Corynebacterium casei LMG S-19264T (=DSM 44701T), isolated from a smear-ripened cheese.</title>
        <authorList>
            <consortium name="US DOE Joint Genome Institute (JGI-PGF)"/>
            <person name="Walter F."/>
            <person name="Albersmeier A."/>
            <person name="Kalinowski J."/>
            <person name="Ruckert C."/>
        </authorList>
    </citation>
    <scope>NUCLEOTIDE SEQUENCE</scope>
    <source>
        <strain evidence="9">KCTC 12870</strain>
    </source>
</reference>
<evidence type="ECO:0000256" key="4">
    <source>
        <dbReference type="ARBA" id="ARBA00022857"/>
    </source>
</evidence>
<dbReference type="InterPro" id="IPR012134">
    <property type="entry name" value="Glu-5-SA_DH"/>
</dbReference>
<keyword evidence="5 7" id="KW-0560">Oxidoreductase</keyword>
<dbReference type="Gene3D" id="3.40.309.10">
    <property type="entry name" value="Aldehyde Dehydrogenase, Chain A, domain 2"/>
    <property type="match status" value="1"/>
</dbReference>
<dbReference type="InterPro" id="IPR016163">
    <property type="entry name" value="Ald_DH_C"/>
</dbReference>
<dbReference type="Gene3D" id="3.40.605.10">
    <property type="entry name" value="Aldehyde Dehydrogenase, Chain A, domain 1"/>
    <property type="match status" value="1"/>
</dbReference>
<name>A0A8J3GEY6_9BACT</name>
<comment type="caution">
    <text evidence="9">The sequence shown here is derived from an EMBL/GenBank/DDBJ whole genome shotgun (WGS) entry which is preliminary data.</text>
</comment>
<dbReference type="PIRSF" id="PIRSF000151">
    <property type="entry name" value="GPR"/>
    <property type="match status" value="1"/>
</dbReference>
<dbReference type="InterPro" id="IPR015590">
    <property type="entry name" value="Aldehyde_DH_dom"/>
</dbReference>
<dbReference type="FunFam" id="3.40.309.10:FF:000006">
    <property type="entry name" value="Gamma-glutamyl phosphate reductase"/>
    <property type="match status" value="1"/>
</dbReference>
<dbReference type="PANTHER" id="PTHR11063">
    <property type="entry name" value="GLUTAMATE SEMIALDEHYDE DEHYDROGENASE"/>
    <property type="match status" value="1"/>
</dbReference>
<dbReference type="InterPro" id="IPR016162">
    <property type="entry name" value="Ald_DH_N"/>
</dbReference>
<evidence type="ECO:0000256" key="2">
    <source>
        <dbReference type="ARBA" id="ARBA00022605"/>
    </source>
</evidence>
<reference evidence="9" key="2">
    <citation type="submission" date="2020-09" db="EMBL/GenBank/DDBJ databases">
        <authorList>
            <person name="Sun Q."/>
            <person name="Kim S."/>
        </authorList>
    </citation>
    <scope>NUCLEOTIDE SEQUENCE</scope>
    <source>
        <strain evidence="9">KCTC 12870</strain>
    </source>
</reference>
<comment type="pathway">
    <text evidence="1 7">Amino-acid biosynthesis; L-proline biosynthesis; L-glutamate 5-semialdehyde from L-glutamate: step 2/2.</text>
</comment>
<evidence type="ECO:0000256" key="1">
    <source>
        <dbReference type="ARBA" id="ARBA00004985"/>
    </source>
</evidence>
<dbReference type="RefSeq" id="WP_189515758.1">
    <property type="nucleotide sequence ID" value="NZ_BMXG01000017.1"/>
</dbReference>